<evidence type="ECO:0000313" key="2">
    <source>
        <dbReference type="EMBL" id="MDW6001952.1"/>
    </source>
</evidence>
<dbReference type="InterPro" id="IPR012670">
    <property type="entry name" value="T3SS_YscI/HrpB"/>
</dbReference>
<dbReference type="EMBL" id="JAWRCO010000001">
    <property type="protein sequence ID" value="MDW6001952.1"/>
    <property type="molecule type" value="Genomic_DNA"/>
</dbReference>
<evidence type="ECO:0000313" key="5">
    <source>
        <dbReference type="Proteomes" id="UP001283366"/>
    </source>
</evidence>
<name>A0A1Y6J0A1_9VIBR</name>
<gene>
    <name evidence="2" type="primary">sctI</name>
    <name evidence="2" type="ORF">SBX37_03450</name>
    <name evidence="3" type="ORF">VIM7927_03833</name>
</gene>
<dbReference type="OrthoDB" id="7029301at2"/>
<reference evidence="3 4" key="1">
    <citation type="submission" date="2017-05" db="EMBL/GenBank/DDBJ databases">
        <authorList>
            <person name="Song R."/>
            <person name="Chenine A.L."/>
            <person name="Ruprecht R.M."/>
        </authorList>
    </citation>
    <scope>NUCLEOTIDE SEQUENCE [LARGE SCALE GENOMIC DNA]</scope>
    <source>
        <strain evidence="3 4">CECT 7927</strain>
    </source>
</reference>
<dbReference type="Pfam" id="PF17001">
    <property type="entry name" value="T3SS_basalb_I"/>
    <property type="match status" value="1"/>
</dbReference>
<sequence length="128" mass="14034">MSVTRAQGIGGFSDINRDLTRSVTEDQSNRPEKSDVQWFSAALQPVQKTDASDNVAERIVSQLSGSSEHLQKLENKANRALNKASKSSDPMDIVHANRSLSSFYLESLLTTKLISKGAQAVEKLTNLQ</sequence>
<dbReference type="Proteomes" id="UP001283366">
    <property type="component" value="Unassembled WGS sequence"/>
</dbReference>
<dbReference type="Proteomes" id="UP000196125">
    <property type="component" value="Unassembled WGS sequence"/>
</dbReference>
<evidence type="ECO:0000313" key="4">
    <source>
        <dbReference type="Proteomes" id="UP000196125"/>
    </source>
</evidence>
<evidence type="ECO:0000256" key="1">
    <source>
        <dbReference type="SAM" id="MobiDB-lite"/>
    </source>
</evidence>
<dbReference type="AlphaFoldDB" id="A0A1Y6J0A1"/>
<dbReference type="NCBIfam" id="TIGR02497">
    <property type="entry name" value="yscI_hrpB_dom"/>
    <property type="match status" value="1"/>
</dbReference>
<dbReference type="EMBL" id="FXXI01000010">
    <property type="protein sequence ID" value="SMS02500.1"/>
    <property type="molecule type" value="Genomic_DNA"/>
</dbReference>
<feature type="region of interest" description="Disordered" evidence="1">
    <location>
        <begin position="15"/>
        <end position="37"/>
    </location>
</feature>
<proteinExistence type="predicted"/>
<reference evidence="2 5" key="2">
    <citation type="submission" date="2023-11" db="EMBL/GenBank/DDBJ databases">
        <title>Plant-associative lifestyle of Vibrio porteresiae and its evolutionary dynamics.</title>
        <authorList>
            <person name="Rameshkumar N."/>
            <person name="Kirti K."/>
        </authorList>
    </citation>
    <scope>NUCLEOTIDE SEQUENCE [LARGE SCALE GENOMIC DNA]</scope>
    <source>
        <strain evidence="2 5">MSSRF38</strain>
    </source>
</reference>
<feature type="compositionally biased region" description="Basic and acidic residues" evidence="1">
    <location>
        <begin position="15"/>
        <end position="35"/>
    </location>
</feature>
<evidence type="ECO:0000313" key="3">
    <source>
        <dbReference type="EMBL" id="SMS02500.1"/>
    </source>
</evidence>
<accession>A0A1Y6J0A1</accession>
<protein>
    <submittedName>
        <fullName evidence="3">Type III secretion needle MxiH like protein</fullName>
    </submittedName>
    <submittedName>
        <fullName evidence="2">Type III secretion system inner rod subunit SctI</fullName>
    </submittedName>
</protein>
<dbReference type="GO" id="GO:0030254">
    <property type="term" value="P:protein secretion by the type III secretion system"/>
    <property type="evidence" value="ECO:0007669"/>
    <property type="project" value="InterPro"/>
</dbReference>
<organism evidence="3 4">
    <name type="scientific">Vibrio mangrovi</name>
    <dbReference type="NCBI Taxonomy" id="474394"/>
    <lineage>
        <taxon>Bacteria</taxon>
        <taxon>Pseudomonadati</taxon>
        <taxon>Pseudomonadota</taxon>
        <taxon>Gammaproteobacteria</taxon>
        <taxon>Vibrionales</taxon>
        <taxon>Vibrionaceae</taxon>
        <taxon>Vibrio</taxon>
    </lineage>
</organism>
<dbReference type="RefSeq" id="WP_087482507.1">
    <property type="nucleotide sequence ID" value="NZ_AP024883.1"/>
</dbReference>
<keyword evidence="5" id="KW-1185">Reference proteome</keyword>